<organism evidence="2 3">
    <name type="scientific">Pseudodesulfovibrio nedwellii</name>
    <dbReference type="NCBI Taxonomy" id="2973072"/>
    <lineage>
        <taxon>Bacteria</taxon>
        <taxon>Pseudomonadati</taxon>
        <taxon>Thermodesulfobacteriota</taxon>
        <taxon>Desulfovibrionia</taxon>
        <taxon>Desulfovibrionales</taxon>
        <taxon>Desulfovibrionaceae</taxon>
    </lineage>
</organism>
<dbReference type="Proteomes" id="UP001317742">
    <property type="component" value="Chromosome"/>
</dbReference>
<evidence type="ECO:0000313" key="3">
    <source>
        <dbReference type="Proteomes" id="UP001317742"/>
    </source>
</evidence>
<dbReference type="RefSeq" id="WP_281762220.1">
    <property type="nucleotide sequence ID" value="NZ_AP026709.1"/>
</dbReference>
<feature type="compositionally biased region" description="Basic and acidic residues" evidence="1">
    <location>
        <begin position="42"/>
        <end position="64"/>
    </location>
</feature>
<name>A0ABN6S1S6_9BACT</name>
<feature type="region of interest" description="Disordered" evidence="1">
    <location>
        <begin position="1"/>
        <end position="64"/>
    </location>
</feature>
<gene>
    <name evidence="2" type="ORF">SYK_06650</name>
</gene>
<evidence type="ECO:0000256" key="1">
    <source>
        <dbReference type="SAM" id="MobiDB-lite"/>
    </source>
</evidence>
<keyword evidence="3" id="KW-1185">Reference proteome</keyword>
<dbReference type="EMBL" id="AP026709">
    <property type="protein sequence ID" value="BDQ36305.1"/>
    <property type="molecule type" value="Genomic_DNA"/>
</dbReference>
<proteinExistence type="predicted"/>
<accession>A0ABN6S1S6</accession>
<sequence length="174" mass="19075">MGKKKAKVAPNNVAPTDASVPDALTGDNNDTETQTDEALEAAQKEAEEAKTEAAKEAKEAEEAKAKVAELEAKVKAMENAKAVEPDTEEDEPVPDEPEETVTIIIPSSAEFDGKEDVFLNANGRRFQIKRDEEVEVPMVVVNTLRDAVKTEYDRDKSGRIIGSRNVSRFPFQTL</sequence>
<reference evidence="2 3" key="1">
    <citation type="submission" date="2022-08" db="EMBL/GenBank/DDBJ databases">
        <title>Genome Sequence of the sulphate-reducing bacterium, Pseudodesulfovibrio sp. SYK.</title>
        <authorList>
            <person name="Kondo R."/>
            <person name="Kataoka T."/>
        </authorList>
    </citation>
    <scope>NUCLEOTIDE SEQUENCE [LARGE SCALE GENOMIC DNA]</scope>
    <source>
        <strain evidence="2 3">SYK</strain>
    </source>
</reference>
<feature type="compositionally biased region" description="Acidic residues" evidence="1">
    <location>
        <begin position="29"/>
        <end position="39"/>
    </location>
</feature>
<evidence type="ECO:0000313" key="2">
    <source>
        <dbReference type="EMBL" id="BDQ36305.1"/>
    </source>
</evidence>
<feature type="compositionally biased region" description="Acidic residues" evidence="1">
    <location>
        <begin position="85"/>
        <end position="99"/>
    </location>
</feature>
<protein>
    <submittedName>
        <fullName evidence="2">Uncharacterized protein</fullName>
    </submittedName>
</protein>
<feature type="region of interest" description="Disordered" evidence="1">
    <location>
        <begin position="77"/>
        <end position="99"/>
    </location>
</feature>